<gene>
    <name evidence="2" type="ORF">PAAG_09069</name>
</gene>
<dbReference type="eggNOG" id="ENOG502RMDR">
    <property type="taxonomic scope" value="Eukaryota"/>
</dbReference>
<protein>
    <submittedName>
        <fullName evidence="2">Uncharacterized protein</fullName>
    </submittedName>
</protein>
<dbReference type="KEGG" id="pbl:PAAG_09069"/>
<evidence type="ECO:0000313" key="3">
    <source>
        <dbReference type="Proteomes" id="UP000002059"/>
    </source>
</evidence>
<evidence type="ECO:0000256" key="1">
    <source>
        <dbReference type="SAM" id="MobiDB-lite"/>
    </source>
</evidence>
<dbReference type="OrthoDB" id="4161727at2759"/>
<accession>C1HE71</accession>
<dbReference type="STRING" id="502779.C1HE71"/>
<evidence type="ECO:0000313" key="2">
    <source>
        <dbReference type="EMBL" id="EEH40611.2"/>
    </source>
</evidence>
<proteinExistence type="predicted"/>
<keyword evidence="3" id="KW-1185">Reference proteome</keyword>
<dbReference type="HOGENOM" id="CLU_604926_0_0_1"/>
<organism evidence="2 3">
    <name type="scientific">Paracoccidioides lutzii (strain ATCC MYA-826 / Pb01)</name>
    <name type="common">Paracoccidioides brasiliensis</name>
    <dbReference type="NCBI Taxonomy" id="502779"/>
    <lineage>
        <taxon>Eukaryota</taxon>
        <taxon>Fungi</taxon>
        <taxon>Dikarya</taxon>
        <taxon>Ascomycota</taxon>
        <taxon>Pezizomycotina</taxon>
        <taxon>Eurotiomycetes</taxon>
        <taxon>Eurotiomycetidae</taxon>
        <taxon>Onygenales</taxon>
        <taxon>Ajellomycetaceae</taxon>
        <taxon>Paracoccidioides</taxon>
    </lineage>
</organism>
<feature type="region of interest" description="Disordered" evidence="1">
    <location>
        <begin position="196"/>
        <end position="218"/>
    </location>
</feature>
<reference evidence="2 3" key="1">
    <citation type="journal article" date="2011" name="PLoS Genet.">
        <title>Comparative genomic analysis of human fungal pathogens causing paracoccidioidomycosis.</title>
        <authorList>
            <person name="Desjardins C.A."/>
            <person name="Champion M.D."/>
            <person name="Holder J.W."/>
            <person name="Muszewska A."/>
            <person name="Goldberg J."/>
            <person name="Bailao A.M."/>
            <person name="Brigido M.M."/>
            <person name="Ferreira M.E."/>
            <person name="Garcia A.M."/>
            <person name="Grynberg M."/>
            <person name="Gujja S."/>
            <person name="Heiman D.I."/>
            <person name="Henn M.R."/>
            <person name="Kodira C.D."/>
            <person name="Leon-Narvaez H."/>
            <person name="Longo L.V."/>
            <person name="Ma L.J."/>
            <person name="Malavazi I."/>
            <person name="Matsuo A.L."/>
            <person name="Morais F.V."/>
            <person name="Pereira M."/>
            <person name="Rodriguez-Brito S."/>
            <person name="Sakthikumar S."/>
            <person name="Salem-Izacc S.M."/>
            <person name="Sykes S.M."/>
            <person name="Teixeira M.M."/>
            <person name="Vallejo M.C."/>
            <person name="Walter M.E."/>
            <person name="Yandava C."/>
            <person name="Young S."/>
            <person name="Zeng Q."/>
            <person name="Zucker J."/>
            <person name="Felipe M.S."/>
            <person name="Goldman G.H."/>
            <person name="Haas B.J."/>
            <person name="McEwen J.G."/>
            <person name="Nino-Vega G."/>
            <person name="Puccia R."/>
            <person name="San-Blas G."/>
            <person name="Soares C.M."/>
            <person name="Birren B.W."/>
            <person name="Cuomo C.A."/>
        </authorList>
    </citation>
    <scope>NUCLEOTIDE SEQUENCE [LARGE SCALE GENOMIC DNA]</scope>
    <source>
        <strain evidence="3">ATCC MYA-826 / Pb01</strain>
    </source>
</reference>
<dbReference type="AlphaFoldDB" id="C1HE71"/>
<name>C1HE71_PARBA</name>
<dbReference type="GeneID" id="9092230"/>
<feature type="region of interest" description="Disordered" evidence="1">
    <location>
        <begin position="237"/>
        <end position="285"/>
    </location>
</feature>
<dbReference type="VEuPathDB" id="FungiDB:PAAG_09069"/>
<sequence>TKSGRSDGSEITPTFDHNTCRLLWITLKGHHVHQSCGEDISLKETLQNPTFELNDKNQKDDFPGLRTSWRTIEIIHLSGLSILRIRLRYQWHAPHCLRIGLAMDYQKHLFPNYRLSPLLSFLIQAQLYTRFKKLSSPKRASLEPDLLKGSSPITDSHLGKLPVTPRPMAGNITFHPQEGCVDGRDVSDQDTNVRILPPEKHKHGVRQKTTGYSEYKSGGSFQAHEATSATSQYSFDFVTGDSGEKARNPDESGNNSEGEDDEGNKNQNASGSRAQFPGEPNGNSHVSVISVIHKSTMEIVIEGTSRHLSQTHGEYVCSECYRTFENSQLRRDLAQSRTMKLHCSQEEIWASMWRERFRGAPLPKSPYWEPSSRPLLPRLNTSVEGFPASLRGNSGSSNTYNSSPSNSGFMNISQVFKYAALRNRQFPTQPQLEHTDKGNDVIIERRNSAIEAP</sequence>
<feature type="non-terminal residue" evidence="2">
    <location>
        <position position="1"/>
    </location>
</feature>
<dbReference type="RefSeq" id="XP_002789016.2">
    <property type="nucleotide sequence ID" value="XM_002788970.2"/>
</dbReference>
<dbReference type="Proteomes" id="UP000002059">
    <property type="component" value="Partially assembled WGS sequence"/>
</dbReference>
<dbReference type="EMBL" id="KN294060">
    <property type="protein sequence ID" value="EEH40611.2"/>
    <property type="molecule type" value="Genomic_DNA"/>
</dbReference>